<dbReference type="EMBL" id="PJQY01000086">
    <property type="protein sequence ID" value="PQQ19025.1"/>
    <property type="molecule type" value="Genomic_DNA"/>
</dbReference>
<sequence length="146" mass="16708">MVDEELNSFITTNSSSNVEGSFTLVVGGPKQWRLWWDLFEEIYVLELSGNVKYIIVHRRFLMEKIIWYVSIFIFSQETNVMPDLAKDPCHQGVSFSSLLRGIISKYEEEKERLCTRYEQLKYASTEAAATSTTTLGSDPKGKGHAK</sequence>
<evidence type="ECO:0000313" key="2">
    <source>
        <dbReference type="Proteomes" id="UP000250321"/>
    </source>
</evidence>
<keyword evidence="2" id="KW-1185">Reference proteome</keyword>
<protein>
    <submittedName>
        <fullName evidence="1">Uncharacterized protein</fullName>
    </submittedName>
</protein>
<organism evidence="1 2">
    <name type="scientific">Prunus yedoensis var. nudiflora</name>
    <dbReference type="NCBI Taxonomy" id="2094558"/>
    <lineage>
        <taxon>Eukaryota</taxon>
        <taxon>Viridiplantae</taxon>
        <taxon>Streptophyta</taxon>
        <taxon>Embryophyta</taxon>
        <taxon>Tracheophyta</taxon>
        <taxon>Spermatophyta</taxon>
        <taxon>Magnoliopsida</taxon>
        <taxon>eudicotyledons</taxon>
        <taxon>Gunneridae</taxon>
        <taxon>Pentapetalae</taxon>
        <taxon>rosids</taxon>
        <taxon>fabids</taxon>
        <taxon>Rosales</taxon>
        <taxon>Rosaceae</taxon>
        <taxon>Amygdaloideae</taxon>
        <taxon>Amygdaleae</taxon>
        <taxon>Prunus</taxon>
    </lineage>
</organism>
<comment type="caution">
    <text evidence="1">The sequence shown here is derived from an EMBL/GenBank/DDBJ whole genome shotgun (WGS) entry which is preliminary data.</text>
</comment>
<evidence type="ECO:0000313" key="1">
    <source>
        <dbReference type="EMBL" id="PQQ19025.1"/>
    </source>
</evidence>
<accession>A0A314ZGQ1</accession>
<reference evidence="1 2" key="1">
    <citation type="submission" date="2018-02" db="EMBL/GenBank/DDBJ databases">
        <title>Draft genome of wild Prunus yedoensis var. nudiflora.</title>
        <authorList>
            <person name="Baek S."/>
            <person name="Kim J.-H."/>
            <person name="Choi K."/>
            <person name="Kim G.-B."/>
            <person name="Cho A."/>
            <person name="Jang H."/>
            <person name="Shin C.-H."/>
            <person name="Yu H.-J."/>
            <person name="Mun J.-H."/>
        </authorList>
    </citation>
    <scope>NUCLEOTIDE SEQUENCE [LARGE SCALE GENOMIC DNA]</scope>
    <source>
        <strain evidence="2">cv. Jeju island</strain>
        <tissue evidence="1">Leaf</tissue>
    </source>
</reference>
<dbReference type="AlphaFoldDB" id="A0A314ZGQ1"/>
<gene>
    <name evidence="1" type="ORF">Pyn_14965</name>
</gene>
<proteinExistence type="predicted"/>
<dbReference type="Proteomes" id="UP000250321">
    <property type="component" value="Unassembled WGS sequence"/>
</dbReference>
<name>A0A314ZGQ1_PRUYE</name>